<feature type="region of interest" description="Disordered" evidence="1">
    <location>
        <begin position="45"/>
        <end position="64"/>
    </location>
</feature>
<dbReference type="AlphaFoldDB" id="A0ABD3M986"/>
<organism evidence="2 3">
    <name type="scientific">Discostella pseudostelligera</name>
    <dbReference type="NCBI Taxonomy" id="259834"/>
    <lineage>
        <taxon>Eukaryota</taxon>
        <taxon>Sar</taxon>
        <taxon>Stramenopiles</taxon>
        <taxon>Ochrophyta</taxon>
        <taxon>Bacillariophyta</taxon>
        <taxon>Coscinodiscophyceae</taxon>
        <taxon>Thalassiosirophycidae</taxon>
        <taxon>Stephanodiscales</taxon>
        <taxon>Stephanodiscaceae</taxon>
        <taxon>Discostella</taxon>
    </lineage>
</organism>
<feature type="compositionally biased region" description="Polar residues" evidence="1">
    <location>
        <begin position="45"/>
        <end position="56"/>
    </location>
</feature>
<dbReference type="Proteomes" id="UP001530293">
    <property type="component" value="Unassembled WGS sequence"/>
</dbReference>
<evidence type="ECO:0000313" key="2">
    <source>
        <dbReference type="EMBL" id="KAL3757095.1"/>
    </source>
</evidence>
<gene>
    <name evidence="2" type="ORF">ACHAWU_002934</name>
</gene>
<keyword evidence="3" id="KW-1185">Reference proteome</keyword>
<proteinExistence type="predicted"/>
<evidence type="ECO:0000256" key="1">
    <source>
        <dbReference type="SAM" id="MobiDB-lite"/>
    </source>
</evidence>
<name>A0ABD3M986_9STRA</name>
<protein>
    <submittedName>
        <fullName evidence="2">Uncharacterized protein</fullName>
    </submittedName>
</protein>
<dbReference type="EMBL" id="JALLBG020000273">
    <property type="protein sequence ID" value="KAL3757095.1"/>
    <property type="molecule type" value="Genomic_DNA"/>
</dbReference>
<evidence type="ECO:0000313" key="3">
    <source>
        <dbReference type="Proteomes" id="UP001530293"/>
    </source>
</evidence>
<reference evidence="2 3" key="1">
    <citation type="submission" date="2024-10" db="EMBL/GenBank/DDBJ databases">
        <title>Updated reference genomes for cyclostephanoid diatoms.</title>
        <authorList>
            <person name="Roberts W.R."/>
            <person name="Alverson A.J."/>
        </authorList>
    </citation>
    <scope>NUCLEOTIDE SEQUENCE [LARGE SCALE GENOMIC DNA]</scope>
    <source>
        <strain evidence="2 3">AJA232-27</strain>
    </source>
</reference>
<accession>A0ABD3M986</accession>
<sequence>MQPHFGNKVKPAIVTAHGTSSLHGRAAEVTQQQHCAWAIMQVHPSQSMVGPQQQQGRHGAPGCN</sequence>
<comment type="caution">
    <text evidence="2">The sequence shown here is derived from an EMBL/GenBank/DDBJ whole genome shotgun (WGS) entry which is preliminary data.</text>
</comment>